<keyword evidence="5" id="KW-1185">Reference proteome</keyword>
<dbReference type="InterPro" id="IPR036909">
    <property type="entry name" value="Cyt_c-like_dom_sf"/>
</dbReference>
<evidence type="ECO:0000313" key="5">
    <source>
        <dbReference type="Proteomes" id="UP000676565"/>
    </source>
</evidence>
<comment type="caution">
    <text evidence="4">The sequence shown here is derived from an EMBL/GenBank/DDBJ whole genome shotgun (WGS) entry which is preliminary data.</text>
</comment>
<feature type="domain" description="DUF1553" evidence="2">
    <location>
        <begin position="523"/>
        <end position="772"/>
    </location>
</feature>
<dbReference type="Pfam" id="PF07587">
    <property type="entry name" value="PSD1"/>
    <property type="match status" value="1"/>
</dbReference>
<gene>
    <name evidence="4" type="ORF">J8F10_31450</name>
</gene>
<dbReference type="RefSeq" id="WP_210660566.1">
    <property type="nucleotide sequence ID" value="NZ_JAGKQQ010000001.1"/>
</dbReference>
<reference evidence="4 5" key="1">
    <citation type="submission" date="2021-04" db="EMBL/GenBank/DDBJ databases">
        <authorList>
            <person name="Ivanova A."/>
        </authorList>
    </citation>
    <scope>NUCLEOTIDE SEQUENCE [LARGE SCALE GENOMIC DNA]</scope>
    <source>
        <strain evidence="4 5">G18</strain>
    </source>
</reference>
<dbReference type="Proteomes" id="UP000676565">
    <property type="component" value="Unassembled WGS sequence"/>
</dbReference>
<evidence type="ECO:0000259" key="2">
    <source>
        <dbReference type="Pfam" id="PF07587"/>
    </source>
</evidence>
<dbReference type="Pfam" id="PF07635">
    <property type="entry name" value="PSCyt1"/>
    <property type="match status" value="1"/>
</dbReference>
<dbReference type="SUPFAM" id="SSF46626">
    <property type="entry name" value="Cytochrome c"/>
    <property type="match status" value="1"/>
</dbReference>
<feature type="domain" description="DUF1549" evidence="1">
    <location>
        <begin position="147"/>
        <end position="347"/>
    </location>
</feature>
<evidence type="ECO:0000259" key="3">
    <source>
        <dbReference type="Pfam" id="PF07635"/>
    </source>
</evidence>
<dbReference type="EMBL" id="JAGKQQ010000001">
    <property type="protein sequence ID" value="MBP3959786.1"/>
    <property type="molecule type" value="Genomic_DNA"/>
</dbReference>
<dbReference type="InterPro" id="IPR011429">
    <property type="entry name" value="Cyt_c_Planctomycete-type"/>
</dbReference>
<dbReference type="Pfam" id="PF07583">
    <property type="entry name" value="PSCyt2"/>
    <property type="match status" value="1"/>
</dbReference>
<dbReference type="InterPro" id="IPR022655">
    <property type="entry name" value="DUF1553"/>
</dbReference>
<name>A0ABS5C1E4_9BACT</name>
<evidence type="ECO:0000259" key="1">
    <source>
        <dbReference type="Pfam" id="PF07583"/>
    </source>
</evidence>
<dbReference type="InterPro" id="IPR011444">
    <property type="entry name" value="DUF1549"/>
</dbReference>
<dbReference type="Gene3D" id="1.10.760.10">
    <property type="entry name" value="Cytochrome c-like domain"/>
    <property type="match status" value="1"/>
</dbReference>
<proteinExistence type="predicted"/>
<protein>
    <submittedName>
        <fullName evidence="4">DUF1549 domain-containing protein</fullName>
    </submittedName>
</protein>
<sequence>MRFFLSLIVLAPGLVRAAEPVDYRKDIKPLLQERCYACHGALAQKGKLRVDSGANLLKGGAIVPGKPGTSELVLRVASDDEAQRMPPEGHPLKPEQVAKLKAWIEQGAKVPADDAPEPDPRDHWAFRAPMRPKLPPTADRKAQSGNPIDVFVAAQLQKRGLTPVQPADKRVLLRRVYLDLIGLPPTAEQTEAFVKDVSPGAYEKVVDQLLASPQYGERWGRHFLDIWRYSDWWGLGAELRNSQRHIWHWRDWAIESFNADLGYDEMIRQMLAADELYPTDPKKLRATGYLARSYFLFNRTSWLDEVVEHSGKGFLGLTFNCCKCHDHKYDPIKQTDYYQFRAIFEPYQVRTDVVPGELDVTKAGIPRVFDCNPDAKTPFHIRGDERNPDKDRVVLPGLPQFLAADGLKVTPVKLPPEAHEPLRRAEIAALYLKAAEAKVAAAMDALTKAGAASAERSAFHAWRMLHPLAAHATAVKELAQLYAAVADPAKALAAYRGSVKSAESNVESAESQARPFPGTSTGRRTALANWIADGKNPLTARVAVNHLWLRHFGAPLVPNVFEFGRKGALPSNPELLDWLACELVNPQHKIGDSAKPWSFKHLHKLIVTSNTYRLSSSAANADANVKLDPENKYLWRMNSVRMDANIVRDSLLHLAGVLDLTQSGPPVPIPQQEASQRRSLYFFHSHNEHNKLLDIFDNANVLECYRRSESIVPQQALALWNSKLAQATAAKINDQLHARLKDADDARFVAAAFETVLGTSPTKDELATCLEALTELRAALKDAKEPERGKYARLQVVQALINHNDFVTVR</sequence>
<accession>A0ABS5C1E4</accession>
<organism evidence="4 5">
    <name type="scientific">Gemmata palustris</name>
    <dbReference type="NCBI Taxonomy" id="2822762"/>
    <lineage>
        <taxon>Bacteria</taxon>
        <taxon>Pseudomonadati</taxon>
        <taxon>Planctomycetota</taxon>
        <taxon>Planctomycetia</taxon>
        <taxon>Gemmatales</taxon>
        <taxon>Gemmataceae</taxon>
        <taxon>Gemmata</taxon>
    </lineage>
</organism>
<dbReference type="PANTHER" id="PTHR35889">
    <property type="entry name" value="CYCLOINULO-OLIGOSACCHARIDE FRUCTANOTRANSFERASE-RELATED"/>
    <property type="match status" value="1"/>
</dbReference>
<dbReference type="PANTHER" id="PTHR35889:SF3">
    <property type="entry name" value="F-BOX DOMAIN-CONTAINING PROTEIN"/>
    <property type="match status" value="1"/>
</dbReference>
<feature type="domain" description="Cytochrome C Planctomycete-type" evidence="3">
    <location>
        <begin position="35"/>
        <end position="89"/>
    </location>
</feature>
<evidence type="ECO:0000313" key="4">
    <source>
        <dbReference type="EMBL" id="MBP3959786.1"/>
    </source>
</evidence>